<dbReference type="Pfam" id="PF00583">
    <property type="entry name" value="Acetyltransf_1"/>
    <property type="match status" value="1"/>
</dbReference>
<evidence type="ECO:0000313" key="3">
    <source>
        <dbReference type="Proteomes" id="UP000033572"/>
    </source>
</evidence>
<dbReference type="InterPro" id="IPR016181">
    <property type="entry name" value="Acyl_CoA_acyltransferase"/>
</dbReference>
<comment type="caution">
    <text evidence="2">The sequence shown here is derived from an EMBL/GenBank/DDBJ whole genome shotgun (WGS) entry which is preliminary data.</text>
</comment>
<dbReference type="Proteomes" id="UP000033572">
    <property type="component" value="Unassembled WGS sequence"/>
</dbReference>
<feature type="domain" description="N-acetyltransferase" evidence="1">
    <location>
        <begin position="8"/>
        <end position="186"/>
    </location>
</feature>
<protein>
    <recommendedName>
        <fullName evidence="1">N-acetyltransferase domain-containing protein</fullName>
    </recommendedName>
</protein>
<dbReference type="CDD" id="cd04301">
    <property type="entry name" value="NAT_SF"/>
    <property type="match status" value="1"/>
</dbReference>
<dbReference type="GO" id="GO:0016747">
    <property type="term" value="F:acyltransferase activity, transferring groups other than amino-acyl groups"/>
    <property type="evidence" value="ECO:0007669"/>
    <property type="project" value="InterPro"/>
</dbReference>
<dbReference type="PATRIC" id="fig|104336.4.peg.2985"/>
<dbReference type="GeneID" id="94444230"/>
<dbReference type="Gene3D" id="3.40.630.30">
    <property type="match status" value="1"/>
</dbReference>
<sequence length="361" mass="39601">MTTIEIAPIISPLTVPSALGDEDAADFRAYAELNRQICDESVGLPDLAPDAAQLLAGWQDGTDTLHTGFVARRGDEIVGMITIDYAQEADAHAAEVDLMVPERYWGHGVEDALLDLAEIEARARDRSLVQIWSLHRPIETKRMLAPRTGWGRIPAIPLSDLLEGRGYELEQVERNSEFDLRTDPAPLQAARLAAESAAGDDYRVLQWMAPTPPELRAGYAAILARLSTDAPSGDMDFVAEVWDADRVERRERRLAGAGQALSIVAVQHISTGDIVAYNELLIGADRTGATHQFGTLVSSAHRGHRLGALVKTVNLLHWREVMPQSPTVSTFNAEENRPMLSINEALGFVPVSYSGAWQRRL</sequence>
<dbReference type="PROSITE" id="PS51186">
    <property type="entry name" value="GNAT"/>
    <property type="match status" value="1"/>
</dbReference>
<name>A0A0F0KAE4_9MICO</name>
<evidence type="ECO:0000313" key="2">
    <source>
        <dbReference type="EMBL" id="KJL17843.1"/>
    </source>
</evidence>
<dbReference type="EMBL" id="JYIU01000046">
    <property type="protein sequence ID" value="KJL17843.1"/>
    <property type="molecule type" value="Genomic_DNA"/>
</dbReference>
<keyword evidence="3" id="KW-1185">Reference proteome</keyword>
<dbReference type="KEGG" id="mfol:DXT68_07495"/>
<reference evidence="2 3" key="1">
    <citation type="submission" date="2015-02" db="EMBL/GenBank/DDBJ databases">
        <title>Draft genome sequences of ten Microbacterium spp. with emphasis on heavy metal contaminated environments.</title>
        <authorList>
            <person name="Corretto E."/>
        </authorList>
    </citation>
    <scope>NUCLEOTIDE SEQUENCE [LARGE SCALE GENOMIC DNA]</scope>
    <source>
        <strain evidence="2 3">DSM 12966</strain>
    </source>
</reference>
<dbReference type="InterPro" id="IPR000182">
    <property type="entry name" value="GNAT_dom"/>
</dbReference>
<gene>
    <name evidence="2" type="ORF">RN50_02944</name>
</gene>
<evidence type="ECO:0000259" key="1">
    <source>
        <dbReference type="PROSITE" id="PS51186"/>
    </source>
</evidence>
<dbReference type="RefSeq" id="WP_045255242.1">
    <property type="nucleotide sequence ID" value="NZ_CP031425.1"/>
</dbReference>
<proteinExistence type="predicted"/>
<dbReference type="AlphaFoldDB" id="A0A0F0KAE4"/>
<accession>A0A0F0KAE4</accession>
<organism evidence="2 3">
    <name type="scientific">Microbacterium foliorum</name>
    <dbReference type="NCBI Taxonomy" id="104336"/>
    <lineage>
        <taxon>Bacteria</taxon>
        <taxon>Bacillati</taxon>
        <taxon>Actinomycetota</taxon>
        <taxon>Actinomycetes</taxon>
        <taxon>Micrococcales</taxon>
        <taxon>Microbacteriaceae</taxon>
        <taxon>Microbacterium</taxon>
    </lineage>
</organism>
<dbReference type="SUPFAM" id="SSF55729">
    <property type="entry name" value="Acyl-CoA N-acyltransferases (Nat)"/>
    <property type="match status" value="2"/>
</dbReference>